<feature type="domain" description="HTH tetR-type" evidence="3">
    <location>
        <begin position="18"/>
        <end position="78"/>
    </location>
</feature>
<reference evidence="4 5" key="1">
    <citation type="submission" date="2023-09" db="EMBL/GenBank/DDBJ databases">
        <authorList>
            <person name="Rey-Velasco X."/>
        </authorList>
    </citation>
    <scope>NUCLEOTIDE SEQUENCE [LARGE SCALE GENOMIC DNA]</scope>
    <source>
        <strain evidence="4 5">W345</strain>
    </source>
</reference>
<dbReference type="PRINTS" id="PR00455">
    <property type="entry name" value="HTHTETR"/>
</dbReference>
<dbReference type="InterPro" id="IPR009057">
    <property type="entry name" value="Homeodomain-like_sf"/>
</dbReference>
<dbReference type="InterPro" id="IPR036271">
    <property type="entry name" value="Tet_transcr_reg_TetR-rel_C_sf"/>
</dbReference>
<dbReference type="SUPFAM" id="SSF48498">
    <property type="entry name" value="Tetracyclin repressor-like, C-terminal domain"/>
    <property type="match status" value="1"/>
</dbReference>
<proteinExistence type="predicted"/>
<evidence type="ECO:0000256" key="1">
    <source>
        <dbReference type="ARBA" id="ARBA00023125"/>
    </source>
</evidence>
<dbReference type="Proteomes" id="UP001254608">
    <property type="component" value="Unassembled WGS sequence"/>
</dbReference>
<organism evidence="4 5">
    <name type="scientific">Banduia mediterranea</name>
    <dbReference type="NCBI Taxonomy" id="3075609"/>
    <lineage>
        <taxon>Bacteria</taxon>
        <taxon>Pseudomonadati</taxon>
        <taxon>Pseudomonadota</taxon>
        <taxon>Gammaproteobacteria</taxon>
        <taxon>Nevskiales</taxon>
        <taxon>Algiphilaceae</taxon>
        <taxon>Banduia</taxon>
    </lineage>
</organism>
<protein>
    <submittedName>
        <fullName evidence="4">TetR/AcrR family transcriptional regulator</fullName>
    </submittedName>
</protein>
<name>A0ABU2WHY2_9GAMM</name>
<dbReference type="SUPFAM" id="SSF46689">
    <property type="entry name" value="Homeodomain-like"/>
    <property type="match status" value="1"/>
</dbReference>
<dbReference type="InterPro" id="IPR050624">
    <property type="entry name" value="HTH-type_Tx_Regulator"/>
</dbReference>
<comment type="caution">
    <text evidence="4">The sequence shown here is derived from an EMBL/GenBank/DDBJ whole genome shotgun (WGS) entry which is preliminary data.</text>
</comment>
<dbReference type="RefSeq" id="WP_311364869.1">
    <property type="nucleotide sequence ID" value="NZ_JAVRIC010000010.1"/>
</dbReference>
<feature type="DNA-binding region" description="H-T-H motif" evidence="2">
    <location>
        <begin position="41"/>
        <end position="60"/>
    </location>
</feature>
<dbReference type="PROSITE" id="PS50977">
    <property type="entry name" value="HTH_TETR_2"/>
    <property type="match status" value="1"/>
</dbReference>
<evidence type="ECO:0000256" key="2">
    <source>
        <dbReference type="PROSITE-ProRule" id="PRU00335"/>
    </source>
</evidence>
<sequence>MSSNEPIDIPPELGRLDPQTRQRIEQAVLDIFSEREFHRVGLIEIARGANVSLQTIYKYYGSKEALLFSSLDTWLDRLTLRMLDHLQGIEDYKERLRKVFWVTLDFFEKNPKVVQIILSSVYINTWQQTRNYQNPELFGAFMKVLAEGRAKGVLTDAVDEKILLDYMLGVLVRLVQMYVQRGMCEPLTPQANVLFEMVWRAISKPA</sequence>
<dbReference type="Pfam" id="PF00440">
    <property type="entry name" value="TetR_N"/>
    <property type="match status" value="1"/>
</dbReference>
<dbReference type="PANTHER" id="PTHR43479:SF11">
    <property type="entry name" value="ACREF_ENVCD OPERON REPRESSOR-RELATED"/>
    <property type="match status" value="1"/>
</dbReference>
<evidence type="ECO:0000259" key="3">
    <source>
        <dbReference type="PROSITE" id="PS50977"/>
    </source>
</evidence>
<keyword evidence="5" id="KW-1185">Reference proteome</keyword>
<dbReference type="EMBL" id="JAVRIC010000010">
    <property type="protein sequence ID" value="MDT0497478.1"/>
    <property type="molecule type" value="Genomic_DNA"/>
</dbReference>
<dbReference type="Gene3D" id="1.10.357.10">
    <property type="entry name" value="Tetracycline Repressor, domain 2"/>
    <property type="match status" value="1"/>
</dbReference>
<evidence type="ECO:0000313" key="5">
    <source>
        <dbReference type="Proteomes" id="UP001254608"/>
    </source>
</evidence>
<accession>A0ABU2WHY2</accession>
<dbReference type="PANTHER" id="PTHR43479">
    <property type="entry name" value="ACREF/ENVCD OPERON REPRESSOR-RELATED"/>
    <property type="match status" value="1"/>
</dbReference>
<keyword evidence="1 2" id="KW-0238">DNA-binding</keyword>
<dbReference type="InterPro" id="IPR001647">
    <property type="entry name" value="HTH_TetR"/>
</dbReference>
<evidence type="ECO:0000313" key="4">
    <source>
        <dbReference type="EMBL" id="MDT0497478.1"/>
    </source>
</evidence>
<gene>
    <name evidence="4" type="ORF">RM530_08885</name>
</gene>